<evidence type="ECO:0000256" key="5">
    <source>
        <dbReference type="ARBA" id="ARBA00022801"/>
    </source>
</evidence>
<evidence type="ECO:0000256" key="2">
    <source>
        <dbReference type="ARBA" id="ARBA00022670"/>
    </source>
</evidence>
<feature type="domain" description="Peptidase M43 pregnancy-associated plasma-A" evidence="10">
    <location>
        <begin position="148"/>
        <end position="290"/>
    </location>
</feature>
<keyword evidence="8" id="KW-1015">Disulfide bond</keyword>
<organism evidence="11 12">
    <name type="scientific">Aquimarina hainanensis</name>
    <dbReference type="NCBI Taxonomy" id="1578017"/>
    <lineage>
        <taxon>Bacteria</taxon>
        <taxon>Pseudomonadati</taxon>
        <taxon>Bacteroidota</taxon>
        <taxon>Flavobacteriia</taxon>
        <taxon>Flavobacteriales</taxon>
        <taxon>Flavobacteriaceae</taxon>
        <taxon>Aquimarina</taxon>
    </lineage>
</organism>
<evidence type="ECO:0000256" key="4">
    <source>
        <dbReference type="ARBA" id="ARBA00022729"/>
    </source>
</evidence>
<dbReference type="PROSITE" id="PS51257">
    <property type="entry name" value="PROKAR_LIPOPROTEIN"/>
    <property type="match status" value="1"/>
</dbReference>
<dbReference type="InterPro" id="IPR024079">
    <property type="entry name" value="MetalloPept_cat_dom_sf"/>
</dbReference>
<keyword evidence="4 9" id="KW-0732">Signal</keyword>
<dbReference type="Pfam" id="PF05572">
    <property type="entry name" value="Peptidase_M43"/>
    <property type="match status" value="1"/>
</dbReference>
<dbReference type="Gene3D" id="3.40.390.10">
    <property type="entry name" value="Collagenase (Catalytic Domain)"/>
    <property type="match status" value="1"/>
</dbReference>
<evidence type="ECO:0000256" key="1">
    <source>
        <dbReference type="ARBA" id="ARBA00008721"/>
    </source>
</evidence>
<feature type="signal peptide" evidence="9">
    <location>
        <begin position="1"/>
        <end position="20"/>
    </location>
</feature>
<accession>A0ABW5N978</accession>
<comment type="similarity">
    <text evidence="1">Belongs to the peptidase M43B family.</text>
</comment>
<dbReference type="EMBL" id="JBHULX010000017">
    <property type="protein sequence ID" value="MFD2591123.1"/>
    <property type="molecule type" value="Genomic_DNA"/>
</dbReference>
<dbReference type="SUPFAM" id="SSF55486">
    <property type="entry name" value="Metalloproteases ('zincins'), catalytic domain"/>
    <property type="match status" value="1"/>
</dbReference>
<keyword evidence="5" id="KW-0378">Hydrolase</keyword>
<evidence type="ECO:0000256" key="3">
    <source>
        <dbReference type="ARBA" id="ARBA00022723"/>
    </source>
</evidence>
<proteinExistence type="inferred from homology"/>
<keyword evidence="7 11" id="KW-0482">Metalloprotease</keyword>
<reference evidence="12" key="1">
    <citation type="journal article" date="2019" name="Int. J. Syst. Evol. Microbiol.">
        <title>The Global Catalogue of Microorganisms (GCM) 10K type strain sequencing project: providing services to taxonomists for standard genome sequencing and annotation.</title>
        <authorList>
            <consortium name="The Broad Institute Genomics Platform"/>
            <consortium name="The Broad Institute Genome Sequencing Center for Infectious Disease"/>
            <person name="Wu L."/>
            <person name="Ma J."/>
        </authorList>
    </citation>
    <scope>NUCLEOTIDE SEQUENCE [LARGE SCALE GENOMIC DNA]</scope>
    <source>
        <strain evidence="12">KCTC 42423</strain>
    </source>
</reference>
<gene>
    <name evidence="11" type="ORF">ACFSTE_09795</name>
</gene>
<evidence type="ECO:0000259" key="10">
    <source>
        <dbReference type="Pfam" id="PF05572"/>
    </source>
</evidence>
<evidence type="ECO:0000256" key="8">
    <source>
        <dbReference type="ARBA" id="ARBA00023157"/>
    </source>
</evidence>
<dbReference type="Proteomes" id="UP001597459">
    <property type="component" value="Unassembled WGS sequence"/>
</dbReference>
<feature type="chain" id="PRO_5046401430" evidence="9">
    <location>
        <begin position="21"/>
        <end position="307"/>
    </location>
</feature>
<keyword evidence="2" id="KW-0645">Protease</keyword>
<keyword evidence="6" id="KW-0862">Zinc</keyword>
<evidence type="ECO:0000256" key="9">
    <source>
        <dbReference type="SAM" id="SignalP"/>
    </source>
</evidence>
<dbReference type="PANTHER" id="PTHR47466:SF1">
    <property type="entry name" value="METALLOPROTEASE MEP1 (AFU_ORTHOLOGUE AFUA_1G07730)-RELATED"/>
    <property type="match status" value="1"/>
</dbReference>
<dbReference type="RefSeq" id="WP_378256550.1">
    <property type="nucleotide sequence ID" value="NZ_JBHSJV010000001.1"/>
</dbReference>
<dbReference type="GO" id="GO:0008237">
    <property type="term" value="F:metallopeptidase activity"/>
    <property type="evidence" value="ECO:0007669"/>
    <property type="project" value="UniProtKB-KW"/>
</dbReference>
<evidence type="ECO:0000313" key="11">
    <source>
        <dbReference type="EMBL" id="MFD2591123.1"/>
    </source>
</evidence>
<evidence type="ECO:0000256" key="7">
    <source>
        <dbReference type="ARBA" id="ARBA00023049"/>
    </source>
</evidence>
<sequence length="307" mass="34385">MKKKITIVFFSLSCILISCSGDDSTIPEEDNNTSVGQDEIITIPVVVHVVNYAPEPFEISDDKIKSQIKVLNQDFRMKNEDLSKTPDEFKPFIADIKIEFKLATTSPEGQPTKGIIRTMGNVTGFDGKRDEGESIEDLALFFTDKGGQDAWPNDQYLNIWIAYFRDIDNQVAYAFSSAPGDDPRIDGIAIDPNAFGTLAPLQNGVHKGRTATHEIGHWLGLKHTYGTAFNCSSSDDVKDTPQQSRIYYGKPKHPQTSCGSNDMFMNFMNHADDDVMHMFTKGQKEKMRAIFNPGSPRRALYINIKNN</sequence>
<comment type="caution">
    <text evidence="11">The sequence shown here is derived from an EMBL/GenBank/DDBJ whole genome shotgun (WGS) entry which is preliminary data.</text>
</comment>
<protein>
    <submittedName>
        <fullName evidence="11">M43 family zinc metalloprotease</fullName>
    </submittedName>
</protein>
<name>A0ABW5N978_9FLAO</name>
<keyword evidence="3" id="KW-0479">Metal-binding</keyword>
<keyword evidence="12" id="KW-1185">Reference proteome</keyword>
<evidence type="ECO:0000256" key="6">
    <source>
        <dbReference type="ARBA" id="ARBA00022833"/>
    </source>
</evidence>
<dbReference type="PANTHER" id="PTHR47466">
    <property type="match status" value="1"/>
</dbReference>
<dbReference type="InterPro" id="IPR008754">
    <property type="entry name" value="Peptidase_M43"/>
</dbReference>
<evidence type="ECO:0000313" key="12">
    <source>
        <dbReference type="Proteomes" id="UP001597459"/>
    </source>
</evidence>